<keyword evidence="1" id="KW-0472">Membrane</keyword>
<feature type="transmembrane region" description="Helical" evidence="1">
    <location>
        <begin position="210"/>
        <end position="231"/>
    </location>
</feature>
<dbReference type="GO" id="GO:0080120">
    <property type="term" value="P:CAAX-box protein maturation"/>
    <property type="evidence" value="ECO:0007669"/>
    <property type="project" value="UniProtKB-ARBA"/>
</dbReference>
<organism evidence="3">
    <name type="scientific">Staphylococcus staphylolyticus</name>
    <dbReference type="NCBI Taxonomy" id="1287"/>
    <lineage>
        <taxon>Bacteria</taxon>
        <taxon>Bacillati</taxon>
        <taxon>Bacillota</taxon>
        <taxon>Bacilli</taxon>
        <taxon>Bacillales</taxon>
        <taxon>Staphylococcaceae</taxon>
        <taxon>Staphylococcus</taxon>
    </lineage>
</organism>
<dbReference type="PANTHER" id="PTHR36435:SF1">
    <property type="entry name" value="CAAX AMINO TERMINAL PROTEASE FAMILY PROTEIN"/>
    <property type="match status" value="1"/>
</dbReference>
<feature type="domain" description="CAAX prenyl protease 2/Lysostaphin resistance protein A-like" evidence="2">
    <location>
        <begin position="121"/>
        <end position="216"/>
    </location>
</feature>
<protein>
    <submittedName>
        <fullName evidence="3">Putative abortive infection protein</fullName>
    </submittedName>
</protein>
<dbReference type="RefSeq" id="WP_013012292.1">
    <property type="nucleotide sequence ID" value="NC_013944.2"/>
</dbReference>
<feature type="transmembrane region" description="Helical" evidence="1">
    <location>
        <begin position="119"/>
        <end position="136"/>
    </location>
</feature>
<keyword evidence="1" id="KW-0812">Transmembrane</keyword>
<dbReference type="InterPro" id="IPR003675">
    <property type="entry name" value="Rce1/LyrA-like_dom"/>
</dbReference>
<geneLocation type="plasmid" evidence="3">
    <name>pACK1</name>
</geneLocation>
<sequence>MNNFKSKEWFSLLAIPIIIFISLIFLKFNENPIILGLVDTTIRVILFVILIYLFKDLLKKQWIEFRDYKKRKWMYIVIAAIVLLILINLTKNFIPNSQNISNETLNNDEFNILEGSWKFYWIALFMSLGPTVTALIEDLTFKHTLLEKLLTKSKLINTAIILINSFIFGAIHYANFGYSLINTLPFMIAGLFLNLIYVKYRNIWPVLIIHFLNNFVLSTLSIFIIGIVKFFI</sequence>
<feature type="transmembrane region" description="Helical" evidence="1">
    <location>
        <begin position="180"/>
        <end position="198"/>
    </location>
</feature>
<dbReference type="EMBL" id="GU228571">
    <property type="protein sequence ID" value="ADD24899.1"/>
    <property type="molecule type" value="Genomic_DNA"/>
</dbReference>
<keyword evidence="3" id="KW-0614">Plasmid</keyword>
<dbReference type="GO" id="GO:0004175">
    <property type="term" value="F:endopeptidase activity"/>
    <property type="evidence" value="ECO:0007669"/>
    <property type="project" value="UniProtKB-ARBA"/>
</dbReference>
<dbReference type="PANTHER" id="PTHR36435">
    <property type="entry name" value="SLR1288 PROTEIN"/>
    <property type="match status" value="1"/>
</dbReference>
<dbReference type="Pfam" id="PF02517">
    <property type="entry name" value="Rce1-like"/>
    <property type="match status" value="1"/>
</dbReference>
<dbReference type="InterPro" id="IPR052710">
    <property type="entry name" value="CAAX_protease"/>
</dbReference>
<evidence type="ECO:0000313" key="3">
    <source>
        <dbReference type="EMBL" id="ADD24899.1"/>
    </source>
</evidence>
<keyword evidence="1" id="KW-1133">Transmembrane helix</keyword>
<proteinExistence type="predicted"/>
<feature type="transmembrane region" description="Helical" evidence="1">
    <location>
        <begin position="156"/>
        <end position="174"/>
    </location>
</feature>
<feature type="transmembrane region" description="Helical" evidence="1">
    <location>
        <begin position="32"/>
        <end position="53"/>
    </location>
</feature>
<name>D3X7M7_STAST</name>
<dbReference type="AlphaFoldDB" id="D3X7M7"/>
<reference evidence="3" key="1">
    <citation type="journal article" date="2010" name="Plasmid">
        <title>Complete nucleotide sequences of plasmids pACK1 and pACK3 from Staphylococcus simulans biovar staphylolyticus.</title>
        <authorList>
            <person name="Gargis A.S."/>
            <person name="Tate A.H."/>
            <person name="Heath L.S."/>
            <person name="Heath H.E."/>
            <person name="Leblanc P.A."/>
            <person name="Sloan G.L."/>
        </authorList>
    </citation>
    <scope>NUCLEOTIDE SEQUENCE</scope>
    <source>
        <strain evidence="3">NRRL B-2628</strain>
        <plasmid evidence="3">pACK1</plasmid>
    </source>
</reference>
<feature type="transmembrane region" description="Helical" evidence="1">
    <location>
        <begin position="9"/>
        <end position="26"/>
    </location>
</feature>
<evidence type="ECO:0000256" key="1">
    <source>
        <dbReference type="SAM" id="Phobius"/>
    </source>
</evidence>
<evidence type="ECO:0000259" key="2">
    <source>
        <dbReference type="Pfam" id="PF02517"/>
    </source>
</evidence>
<reference evidence="3" key="2">
    <citation type="submission" date="2017-07" db="EMBL/GenBank/DDBJ databases">
        <authorList>
            <person name="Gargis A.S."/>
            <person name="Tate A.H."/>
            <person name="Heath L.S."/>
            <person name="Heath H.E."/>
            <person name="LeBlanc P.A."/>
            <person name="Sloan G.L."/>
        </authorList>
    </citation>
    <scope>NUCLEOTIDE SEQUENCE</scope>
    <source>
        <strain evidence="3">NRRL B-2628</strain>
        <plasmid evidence="3">pACK1</plasmid>
    </source>
</reference>
<feature type="transmembrane region" description="Helical" evidence="1">
    <location>
        <begin position="73"/>
        <end position="94"/>
    </location>
</feature>
<accession>D3X7M7</accession>